<dbReference type="SUPFAM" id="SSF55550">
    <property type="entry name" value="SH2 domain"/>
    <property type="match status" value="1"/>
</dbReference>
<dbReference type="InterPro" id="IPR036028">
    <property type="entry name" value="SH3-like_dom_sf"/>
</dbReference>
<dbReference type="Pfam" id="PF00017">
    <property type="entry name" value="SH2"/>
    <property type="match status" value="1"/>
</dbReference>
<dbReference type="InterPro" id="IPR001452">
    <property type="entry name" value="SH3_domain"/>
</dbReference>
<dbReference type="PROSITE" id="PS50001">
    <property type="entry name" value="SH2"/>
    <property type="match status" value="1"/>
</dbReference>
<evidence type="ECO:0000256" key="2">
    <source>
        <dbReference type="ARBA" id="ARBA00022553"/>
    </source>
</evidence>
<evidence type="ECO:0000256" key="4">
    <source>
        <dbReference type="ARBA" id="ARBA00022833"/>
    </source>
</evidence>
<dbReference type="AlphaFoldDB" id="A0A914HGD6"/>
<dbReference type="SUPFAM" id="SSF50044">
    <property type="entry name" value="SH3-domain"/>
    <property type="match status" value="1"/>
</dbReference>
<dbReference type="SUPFAM" id="SSF50729">
    <property type="entry name" value="PH domain-like"/>
    <property type="match status" value="1"/>
</dbReference>
<evidence type="ECO:0000259" key="10">
    <source>
        <dbReference type="PROSITE" id="PS50002"/>
    </source>
</evidence>
<keyword evidence="1 7" id="KW-0728">SH3 domain</keyword>
<evidence type="ECO:0000256" key="1">
    <source>
        <dbReference type="ARBA" id="ARBA00022443"/>
    </source>
</evidence>
<dbReference type="PANTHER" id="PTHR45818:SF3">
    <property type="entry name" value="PROTEIN VAV"/>
    <property type="match status" value="1"/>
</dbReference>
<evidence type="ECO:0000256" key="7">
    <source>
        <dbReference type="PROSITE-ProRule" id="PRU00192"/>
    </source>
</evidence>
<dbReference type="Pfam" id="PF14604">
    <property type="entry name" value="SH3_9"/>
    <property type="match status" value="1"/>
</dbReference>
<dbReference type="SMART" id="SM00252">
    <property type="entry name" value="SH2"/>
    <property type="match status" value="1"/>
</dbReference>
<evidence type="ECO:0000313" key="13">
    <source>
        <dbReference type="WBParaSite" id="Gr19_v10_g16922.t2"/>
    </source>
</evidence>
<evidence type="ECO:0000256" key="8">
    <source>
        <dbReference type="SAM" id="MobiDB-lite"/>
    </source>
</evidence>
<dbReference type="PANTHER" id="PTHR45818">
    <property type="entry name" value="PROTEIN VAV"/>
    <property type="match status" value="1"/>
</dbReference>
<organism evidence="12 13">
    <name type="scientific">Globodera rostochiensis</name>
    <name type="common">Golden nematode worm</name>
    <name type="synonym">Heterodera rostochiensis</name>
    <dbReference type="NCBI Taxonomy" id="31243"/>
    <lineage>
        <taxon>Eukaryota</taxon>
        <taxon>Metazoa</taxon>
        <taxon>Ecdysozoa</taxon>
        <taxon>Nematoda</taxon>
        <taxon>Chromadorea</taxon>
        <taxon>Rhabditida</taxon>
        <taxon>Tylenchina</taxon>
        <taxon>Tylenchomorpha</taxon>
        <taxon>Tylenchoidea</taxon>
        <taxon>Heteroderidae</taxon>
        <taxon>Heteroderinae</taxon>
        <taxon>Globodera</taxon>
    </lineage>
</organism>
<dbReference type="InterPro" id="IPR002219">
    <property type="entry name" value="PKC_DAG/PE"/>
</dbReference>
<name>A0A914HGD6_GLORO</name>
<dbReference type="PROSITE" id="PS50081">
    <property type="entry name" value="ZF_DAG_PE_2"/>
    <property type="match status" value="1"/>
</dbReference>
<evidence type="ECO:0000259" key="9">
    <source>
        <dbReference type="PROSITE" id="PS50001"/>
    </source>
</evidence>
<dbReference type="InterPro" id="IPR011993">
    <property type="entry name" value="PH-like_dom_sf"/>
</dbReference>
<evidence type="ECO:0000313" key="12">
    <source>
        <dbReference type="Proteomes" id="UP000887572"/>
    </source>
</evidence>
<reference evidence="13" key="1">
    <citation type="submission" date="2022-11" db="UniProtKB">
        <authorList>
            <consortium name="WormBaseParasite"/>
        </authorList>
    </citation>
    <scope>IDENTIFICATION</scope>
</reference>
<feature type="domain" description="SH2" evidence="9">
    <location>
        <begin position="400"/>
        <end position="495"/>
    </location>
</feature>
<dbReference type="Gene3D" id="2.30.30.40">
    <property type="entry name" value="SH3 Domains"/>
    <property type="match status" value="1"/>
</dbReference>
<dbReference type="InterPro" id="IPR000980">
    <property type="entry name" value="SH2"/>
</dbReference>
<dbReference type="GO" id="GO:0046872">
    <property type="term" value="F:metal ion binding"/>
    <property type="evidence" value="ECO:0007669"/>
    <property type="project" value="UniProtKB-KW"/>
</dbReference>
<keyword evidence="2" id="KW-0597">Phosphoprotein</keyword>
<feature type="domain" description="SH3" evidence="10">
    <location>
        <begin position="495"/>
        <end position="566"/>
    </location>
</feature>
<evidence type="ECO:0000256" key="5">
    <source>
        <dbReference type="ARBA" id="ARBA00022999"/>
    </source>
</evidence>
<dbReference type="CDD" id="cd00174">
    <property type="entry name" value="SH3"/>
    <property type="match status" value="1"/>
</dbReference>
<protein>
    <submittedName>
        <fullName evidence="13">Uncharacterized protein</fullName>
    </submittedName>
</protein>
<dbReference type="GO" id="GO:0005737">
    <property type="term" value="C:cytoplasm"/>
    <property type="evidence" value="ECO:0007669"/>
    <property type="project" value="TreeGrafter"/>
</dbReference>
<accession>A0A914HGD6</accession>
<feature type="region of interest" description="Disordered" evidence="8">
    <location>
        <begin position="569"/>
        <end position="598"/>
    </location>
</feature>
<dbReference type="SMART" id="SM00233">
    <property type="entry name" value="PH"/>
    <property type="match status" value="1"/>
</dbReference>
<evidence type="ECO:0000256" key="3">
    <source>
        <dbReference type="ARBA" id="ARBA00022723"/>
    </source>
</evidence>
<evidence type="ECO:0000259" key="11">
    <source>
        <dbReference type="PROSITE" id="PS50081"/>
    </source>
</evidence>
<dbReference type="CDD" id="cd20810">
    <property type="entry name" value="C1_VAV"/>
    <property type="match status" value="1"/>
</dbReference>
<proteinExistence type="predicted"/>
<evidence type="ECO:0000256" key="6">
    <source>
        <dbReference type="PROSITE-ProRule" id="PRU00191"/>
    </source>
</evidence>
<feature type="domain" description="Phorbol-ester/DAG-type" evidence="11">
    <location>
        <begin position="171"/>
        <end position="214"/>
    </location>
</feature>
<dbReference type="Pfam" id="PF22697">
    <property type="entry name" value="SOS1_NGEF_PH"/>
    <property type="match status" value="1"/>
</dbReference>
<dbReference type="WBParaSite" id="Gr19_v10_g16922.t2">
    <property type="protein sequence ID" value="Gr19_v10_g16922.t2"/>
    <property type="gene ID" value="Gr19_v10_g16922"/>
</dbReference>
<dbReference type="InterPro" id="IPR046349">
    <property type="entry name" value="C1-like_sf"/>
</dbReference>
<dbReference type="InterPro" id="IPR036860">
    <property type="entry name" value="SH2_dom_sf"/>
</dbReference>
<dbReference type="SMART" id="SM00326">
    <property type="entry name" value="SH3"/>
    <property type="match status" value="1"/>
</dbReference>
<dbReference type="PRINTS" id="PR00401">
    <property type="entry name" value="SH2DOMAIN"/>
</dbReference>
<dbReference type="GO" id="GO:0016477">
    <property type="term" value="P:cell migration"/>
    <property type="evidence" value="ECO:0007669"/>
    <property type="project" value="TreeGrafter"/>
</dbReference>
<keyword evidence="5 6" id="KW-0727">SH2 domain</keyword>
<dbReference type="InterPro" id="IPR055251">
    <property type="entry name" value="SOS1_NGEF_PH"/>
</dbReference>
<dbReference type="InterPro" id="IPR001849">
    <property type="entry name" value="PH_domain"/>
</dbReference>
<dbReference type="Gene3D" id="2.30.29.30">
    <property type="entry name" value="Pleckstrin-homology domain (PH domain)/Phosphotyrosine-binding domain (PTB)"/>
    <property type="match status" value="1"/>
</dbReference>
<dbReference type="GO" id="GO:0005085">
    <property type="term" value="F:guanyl-nucleotide exchange factor activity"/>
    <property type="evidence" value="ECO:0007669"/>
    <property type="project" value="TreeGrafter"/>
</dbReference>
<dbReference type="PROSITE" id="PS50002">
    <property type="entry name" value="SH3"/>
    <property type="match status" value="1"/>
</dbReference>
<keyword evidence="12" id="KW-1185">Reference proteome</keyword>
<dbReference type="SUPFAM" id="SSF57889">
    <property type="entry name" value="Cysteine-rich domain"/>
    <property type="match status" value="1"/>
</dbReference>
<sequence>MFVNNKRLEDYGRRVSDDYVKLVNQNSSAQRYVFLFEKMMMFCKRKDGVYRKKEHILIDDFELVDNELESNHTAPKYNHTLTRKLTNSFFDNTSLTLKRRDAGVHRTAAATQPVQLEAVQQPQTQQQQQATLTQLNSLQLVFKTVKQRDEWKELLRKTIDACSPRAAHAKGHTLTYKTYTSVVSCAICKLLLRGKFFQGYHCSGCNRDMHRECACMKECVLLAQQQNGNCRPSSSLNGTYQRHNKRAKTNTQNFFPGETVVARHSSSSSINGTGTSSTRLSYQNGDLIELLELNMADGTAIGRLKQQPQMVGTVALEAMTKMASTLEERAHSRHSRASNHSVSEVIPFQSAYKSSRIVVAPTVEQLPKIMPPPPAPQLSFVSSIIIKDHEQNPNVAEQPWYFGVMGRGESNRLLDGTPGGTFIVRWSVEQQQYALSISVQGTVKHLKAEYDAQTKKYYLHEDRFFDTMIDLINYHRINNLNEAFNIDVVLKGTPLKGTLYRAIAPFQGPEGKDHYITLRTGDLVTLLDTSMDNNGWWKGSINCCTSGGGAARVGYFPATYVKLVSEHATVQQQQQQPPPSTTPPLQTNNNNNNTNVYQNGFGVQKQQHYGDGNGTVREEMRHESIL</sequence>
<dbReference type="Gene3D" id="3.30.505.10">
    <property type="entry name" value="SH2 domain"/>
    <property type="match status" value="1"/>
</dbReference>
<keyword evidence="3" id="KW-0479">Metal-binding</keyword>
<feature type="compositionally biased region" description="Low complexity" evidence="8">
    <location>
        <begin position="583"/>
        <end position="598"/>
    </location>
</feature>
<dbReference type="Gene3D" id="3.30.60.20">
    <property type="match status" value="1"/>
</dbReference>
<dbReference type="Proteomes" id="UP000887572">
    <property type="component" value="Unplaced"/>
</dbReference>
<keyword evidence="4" id="KW-0862">Zinc</keyword>